<name>A0ABZ0YZ12_9GAMM</name>
<dbReference type="Pfam" id="PF02643">
    <property type="entry name" value="DUF192"/>
    <property type="match status" value="1"/>
</dbReference>
<evidence type="ECO:0000256" key="2">
    <source>
        <dbReference type="SAM" id="Phobius"/>
    </source>
</evidence>
<dbReference type="Proteomes" id="UP001327459">
    <property type="component" value="Chromosome"/>
</dbReference>
<dbReference type="RefSeq" id="WP_322521753.1">
    <property type="nucleotide sequence ID" value="NZ_CP140153.1"/>
</dbReference>
<dbReference type="PANTHER" id="PTHR37953">
    <property type="entry name" value="UPF0127 PROTEIN MJ1496"/>
    <property type="match status" value="1"/>
</dbReference>
<evidence type="ECO:0000313" key="3">
    <source>
        <dbReference type="EMBL" id="WQH16764.1"/>
    </source>
</evidence>
<feature type="transmembrane region" description="Helical" evidence="2">
    <location>
        <begin position="12"/>
        <end position="30"/>
    </location>
</feature>
<gene>
    <name evidence="3" type="ORF">SR882_02350</name>
</gene>
<feature type="region of interest" description="Disordered" evidence="1">
    <location>
        <begin position="147"/>
        <end position="170"/>
    </location>
</feature>
<accession>A0ABZ0YZ12</accession>
<reference evidence="3 4" key="1">
    <citation type="submission" date="2023-11" db="EMBL/GenBank/DDBJ databases">
        <title>MicrobeMod: A computational toolkit for identifying prokaryotic methylation and restriction-modification with nanopore sequencing.</title>
        <authorList>
            <person name="Crits-Christoph A."/>
            <person name="Kang S.C."/>
            <person name="Lee H."/>
            <person name="Ostrov N."/>
        </authorList>
    </citation>
    <scope>NUCLEOTIDE SEQUENCE [LARGE SCALE GENOMIC DNA]</scope>
    <source>
        <strain evidence="3 4">ATCC 49870</strain>
    </source>
</reference>
<dbReference type="Gene3D" id="2.60.120.1140">
    <property type="entry name" value="Protein of unknown function DUF192"/>
    <property type="match status" value="1"/>
</dbReference>
<organism evidence="3 4">
    <name type="scientific">Guyparkeria halophila</name>
    <dbReference type="NCBI Taxonomy" id="47960"/>
    <lineage>
        <taxon>Bacteria</taxon>
        <taxon>Pseudomonadati</taxon>
        <taxon>Pseudomonadota</taxon>
        <taxon>Gammaproteobacteria</taxon>
        <taxon>Chromatiales</taxon>
        <taxon>Thioalkalibacteraceae</taxon>
        <taxon>Guyparkeria</taxon>
    </lineage>
</organism>
<keyword evidence="4" id="KW-1185">Reference proteome</keyword>
<sequence>MISSPQPLALRPLTATILLGTMLLIAWLAWGSPSSDDGARQVMWLGDERFQVELATTPSSRQRGLMHRPSLGSNQGMLFVYPDEAPRSFWMKNVSFAIDILYLDADWRLVHLHEAVPPCRSDPCPGYPSHQAAHYVLELPAGTASRLSLEPGSRLDPPVAVGATKKKAPD</sequence>
<evidence type="ECO:0000256" key="1">
    <source>
        <dbReference type="SAM" id="MobiDB-lite"/>
    </source>
</evidence>
<dbReference type="EMBL" id="CP140153">
    <property type="protein sequence ID" value="WQH16764.1"/>
    <property type="molecule type" value="Genomic_DNA"/>
</dbReference>
<dbReference type="InterPro" id="IPR038695">
    <property type="entry name" value="Saro_0823-like_sf"/>
</dbReference>
<keyword evidence="2" id="KW-0472">Membrane</keyword>
<dbReference type="PANTHER" id="PTHR37953:SF1">
    <property type="entry name" value="UPF0127 PROTEIN MJ1496"/>
    <property type="match status" value="1"/>
</dbReference>
<keyword evidence="2" id="KW-0812">Transmembrane</keyword>
<keyword evidence="2" id="KW-1133">Transmembrane helix</keyword>
<evidence type="ECO:0000313" key="4">
    <source>
        <dbReference type="Proteomes" id="UP001327459"/>
    </source>
</evidence>
<dbReference type="InterPro" id="IPR003795">
    <property type="entry name" value="DUF192"/>
</dbReference>
<proteinExistence type="predicted"/>
<protein>
    <submittedName>
        <fullName evidence="3">DUF192 domain-containing protein</fullName>
    </submittedName>
</protein>